<dbReference type="AlphaFoldDB" id="A0A9D4SGW2"/>
<organism evidence="2">
    <name type="scientific">Dermatophagoides farinae</name>
    <name type="common">American house dust mite</name>
    <dbReference type="NCBI Taxonomy" id="6954"/>
    <lineage>
        <taxon>Eukaryota</taxon>
        <taxon>Metazoa</taxon>
        <taxon>Ecdysozoa</taxon>
        <taxon>Arthropoda</taxon>
        <taxon>Chelicerata</taxon>
        <taxon>Arachnida</taxon>
        <taxon>Acari</taxon>
        <taxon>Acariformes</taxon>
        <taxon>Sarcoptiformes</taxon>
        <taxon>Astigmata</taxon>
        <taxon>Psoroptidia</taxon>
        <taxon>Analgoidea</taxon>
        <taxon>Pyroglyphidae</taxon>
        <taxon>Dermatophagoidinae</taxon>
        <taxon>Dermatophagoides</taxon>
    </lineage>
</organism>
<dbReference type="Proteomes" id="UP000828236">
    <property type="component" value="Unassembled WGS sequence"/>
</dbReference>
<evidence type="ECO:0000313" key="2">
    <source>
        <dbReference type="EMBL" id="KAH7640615.1"/>
    </source>
</evidence>
<proteinExistence type="predicted"/>
<evidence type="ECO:0000256" key="1">
    <source>
        <dbReference type="SAM" id="MobiDB-lite"/>
    </source>
</evidence>
<dbReference type="EMBL" id="SDOV01000005">
    <property type="protein sequence ID" value="KAH7640615.1"/>
    <property type="molecule type" value="Genomic_DNA"/>
</dbReference>
<reference evidence="2" key="2">
    <citation type="journal article" date="2021" name="World Allergy Organ. J.">
        <title>Chromosome-level assembly of Dermatophagoides farinae genome and transcriptome reveals two novel allergens Der f 37 and Der f 39.</title>
        <authorList>
            <person name="Chen J."/>
            <person name="Cai Z."/>
            <person name="Fan D."/>
            <person name="Hu J."/>
            <person name="Hou Y."/>
            <person name="He Y."/>
            <person name="Zhang Z."/>
            <person name="Zhao Z."/>
            <person name="Gao P."/>
            <person name="Hu W."/>
            <person name="Sun J."/>
            <person name="Li J."/>
            <person name="Ji K."/>
        </authorList>
    </citation>
    <scope>NUCLEOTIDE SEQUENCE</scope>
    <source>
        <strain evidence="2">JKM2019</strain>
    </source>
</reference>
<gene>
    <name evidence="2" type="ORF">HUG17_8084</name>
</gene>
<protein>
    <submittedName>
        <fullName evidence="2">Uncharacterized protein</fullName>
    </submittedName>
</protein>
<comment type="caution">
    <text evidence="2">The sequence shown here is derived from an EMBL/GenBank/DDBJ whole genome shotgun (WGS) entry which is preliminary data.</text>
</comment>
<reference evidence="2" key="1">
    <citation type="submission" date="2020-06" db="EMBL/GenBank/DDBJ databases">
        <authorList>
            <person name="Ji K."/>
            <person name="Li J."/>
        </authorList>
    </citation>
    <scope>NUCLEOTIDE SEQUENCE</scope>
    <source>
        <strain evidence="2">JKM2019</strain>
        <tissue evidence="2">Whole body</tissue>
    </source>
</reference>
<sequence>MKIFTPKALQYIEINFKPILSPIIPKPTDGQYQETIVHSPPVYPFQYEQNLESEPRYTRPFNLKWVDKVPIKTHPLQQLKAKVEELLEVRMWFQTEKMRENLAVIKDVYYVLEQSRKNQSTRFTKPWSYSISKQRQQYTQPKVTFPDESPNKPLSIKNNPSSSIPQITYNKNLQQDSRDKNTFQNRNQNETRKCFFCHQDHIPIKCDKPVKEKRKILNSQKRYSVKEIITHPFVENKEKYPAQIKSYKEK</sequence>
<name>A0A9D4SGW2_DERFA</name>
<feature type="region of interest" description="Disordered" evidence="1">
    <location>
        <begin position="134"/>
        <end position="164"/>
    </location>
</feature>
<accession>A0A9D4SGW2</accession>